<evidence type="ECO:0000256" key="3">
    <source>
        <dbReference type="ARBA" id="ARBA00022448"/>
    </source>
</evidence>
<comment type="subcellular location">
    <subcellularLocation>
        <location evidence="1">Membrane</location>
        <topology evidence="1">Multi-pass membrane protein</topology>
    </subcellularLocation>
</comment>
<keyword evidence="11" id="KW-1185">Reference proteome</keyword>
<keyword evidence="7 8" id="KW-0472">Membrane</keyword>
<dbReference type="GO" id="GO:0005774">
    <property type="term" value="C:vacuolar membrane"/>
    <property type="evidence" value="ECO:0007669"/>
    <property type="project" value="TreeGrafter"/>
</dbReference>
<gene>
    <name evidence="10" type="ORF">K450DRAFT_250694</name>
</gene>
<evidence type="ECO:0000256" key="7">
    <source>
        <dbReference type="ARBA" id="ARBA00023136"/>
    </source>
</evidence>
<feature type="transmembrane region" description="Helical" evidence="8">
    <location>
        <begin position="380"/>
        <end position="399"/>
    </location>
</feature>
<evidence type="ECO:0000256" key="4">
    <source>
        <dbReference type="ARBA" id="ARBA00022692"/>
    </source>
</evidence>
<feature type="transmembrane region" description="Helical" evidence="8">
    <location>
        <begin position="53"/>
        <end position="74"/>
    </location>
</feature>
<feature type="transmembrane region" description="Helical" evidence="8">
    <location>
        <begin position="192"/>
        <end position="213"/>
    </location>
</feature>
<evidence type="ECO:0000256" key="6">
    <source>
        <dbReference type="ARBA" id="ARBA00022989"/>
    </source>
</evidence>
<feature type="transmembrane region" description="Helical" evidence="8">
    <location>
        <begin position="411"/>
        <end position="431"/>
    </location>
</feature>
<feature type="transmembrane region" description="Helical" evidence="8">
    <location>
        <begin position="233"/>
        <end position="253"/>
    </location>
</feature>
<accession>A0AAD5E6T4</accession>
<feature type="transmembrane region" description="Helical" evidence="8">
    <location>
        <begin position="80"/>
        <end position="105"/>
    </location>
</feature>
<feature type="transmembrane region" description="Helical" evidence="8">
    <location>
        <begin position="308"/>
        <end position="333"/>
    </location>
</feature>
<evidence type="ECO:0000256" key="1">
    <source>
        <dbReference type="ARBA" id="ARBA00004141"/>
    </source>
</evidence>
<feature type="transmembrane region" description="Helical" evidence="8">
    <location>
        <begin position="126"/>
        <end position="148"/>
    </location>
</feature>
<keyword evidence="4 8" id="KW-0812">Transmembrane</keyword>
<feature type="transmembrane region" description="Helical" evidence="8">
    <location>
        <begin position="354"/>
        <end position="374"/>
    </location>
</feature>
<comment type="similarity">
    <text evidence="2">Belongs to the amino acid/polyamine transporter 2 family.</text>
</comment>
<evidence type="ECO:0000256" key="5">
    <source>
        <dbReference type="ARBA" id="ARBA00022970"/>
    </source>
</evidence>
<keyword evidence="3" id="KW-0813">Transport</keyword>
<evidence type="ECO:0000259" key="9">
    <source>
        <dbReference type="Pfam" id="PF01490"/>
    </source>
</evidence>
<feature type="domain" description="Amino acid transporter transmembrane" evidence="9">
    <location>
        <begin position="51"/>
        <end position="432"/>
    </location>
</feature>
<dbReference type="RefSeq" id="XP_051442763.1">
    <property type="nucleotide sequence ID" value="XM_051590608.1"/>
</dbReference>
<organism evidence="10 11">
    <name type="scientific">Umbelopsis ramanniana AG</name>
    <dbReference type="NCBI Taxonomy" id="1314678"/>
    <lineage>
        <taxon>Eukaryota</taxon>
        <taxon>Fungi</taxon>
        <taxon>Fungi incertae sedis</taxon>
        <taxon>Mucoromycota</taxon>
        <taxon>Mucoromycotina</taxon>
        <taxon>Umbelopsidomycetes</taxon>
        <taxon>Umbelopsidales</taxon>
        <taxon>Umbelopsidaceae</taxon>
        <taxon>Umbelopsis</taxon>
    </lineage>
</organism>
<dbReference type="GeneID" id="75915951"/>
<evidence type="ECO:0000256" key="2">
    <source>
        <dbReference type="ARBA" id="ARBA00008066"/>
    </source>
</evidence>
<dbReference type="InterPro" id="IPR013057">
    <property type="entry name" value="AA_transpt_TM"/>
</dbReference>
<proteinExistence type="inferred from homology"/>
<evidence type="ECO:0000313" key="11">
    <source>
        <dbReference type="Proteomes" id="UP001206595"/>
    </source>
</evidence>
<dbReference type="AlphaFoldDB" id="A0AAD5E6T4"/>
<dbReference type="EMBL" id="MU620937">
    <property type="protein sequence ID" value="KAI8577759.1"/>
    <property type="molecule type" value="Genomic_DNA"/>
</dbReference>
<evidence type="ECO:0000313" key="10">
    <source>
        <dbReference type="EMBL" id="KAI8577759.1"/>
    </source>
</evidence>
<keyword evidence="6 8" id="KW-1133">Transmembrane helix</keyword>
<keyword evidence="5" id="KW-0029">Amino-acid transport</keyword>
<feature type="transmembrane region" description="Helical" evidence="8">
    <location>
        <begin position="265"/>
        <end position="288"/>
    </location>
</feature>
<dbReference type="GO" id="GO:0015179">
    <property type="term" value="F:L-amino acid transmembrane transporter activity"/>
    <property type="evidence" value="ECO:0007669"/>
    <property type="project" value="TreeGrafter"/>
</dbReference>
<name>A0AAD5E6T4_UMBRA</name>
<evidence type="ECO:0000256" key="8">
    <source>
        <dbReference type="SAM" id="Phobius"/>
    </source>
</evidence>
<dbReference type="Proteomes" id="UP001206595">
    <property type="component" value="Unassembled WGS sequence"/>
</dbReference>
<reference evidence="10" key="1">
    <citation type="submission" date="2021-06" db="EMBL/GenBank/DDBJ databases">
        <authorList>
            <consortium name="DOE Joint Genome Institute"/>
            <person name="Mondo S.J."/>
            <person name="Amses K.R."/>
            <person name="Simmons D.R."/>
            <person name="Longcore J.E."/>
            <person name="Seto K."/>
            <person name="Alves G.H."/>
            <person name="Bonds A.E."/>
            <person name="Quandt C.A."/>
            <person name="Davis W.J."/>
            <person name="Chang Y."/>
            <person name="Letcher P.M."/>
            <person name="Powell M.J."/>
            <person name="Kuo A."/>
            <person name="Labutti K."/>
            <person name="Pangilinan J."/>
            <person name="Andreopoulos W."/>
            <person name="Tritt A."/>
            <person name="Riley R."/>
            <person name="Hundley H."/>
            <person name="Johnson J."/>
            <person name="Lipzen A."/>
            <person name="Barry K."/>
            <person name="Berbee M.L."/>
            <person name="Buchler N.E."/>
            <person name="Grigoriev I.V."/>
            <person name="Spatafora J.W."/>
            <person name="Stajich J.E."/>
            <person name="James T.Y."/>
        </authorList>
    </citation>
    <scope>NUCLEOTIDE SEQUENCE</scope>
    <source>
        <strain evidence="10">AG</strain>
    </source>
</reference>
<dbReference type="Pfam" id="PF01490">
    <property type="entry name" value="Aa_trans"/>
    <property type="match status" value="1"/>
</dbReference>
<protein>
    <recommendedName>
        <fullName evidence="9">Amino acid transporter transmembrane domain-containing protein</fullName>
    </recommendedName>
</protein>
<reference evidence="10" key="2">
    <citation type="journal article" date="2022" name="Proc. Natl. Acad. Sci. U.S.A.">
        <title>Diploid-dominant life cycles characterize the early evolution of Fungi.</title>
        <authorList>
            <person name="Amses K.R."/>
            <person name="Simmons D.R."/>
            <person name="Longcore J.E."/>
            <person name="Mondo S.J."/>
            <person name="Seto K."/>
            <person name="Jeronimo G.H."/>
            <person name="Bonds A.E."/>
            <person name="Quandt C.A."/>
            <person name="Davis W.J."/>
            <person name="Chang Y."/>
            <person name="Federici B.A."/>
            <person name="Kuo A."/>
            <person name="LaButti K."/>
            <person name="Pangilinan J."/>
            <person name="Andreopoulos W."/>
            <person name="Tritt A."/>
            <person name="Riley R."/>
            <person name="Hundley H."/>
            <person name="Johnson J."/>
            <person name="Lipzen A."/>
            <person name="Barry K."/>
            <person name="Lang B.F."/>
            <person name="Cuomo C.A."/>
            <person name="Buchler N.E."/>
            <person name="Grigoriev I.V."/>
            <person name="Spatafora J.W."/>
            <person name="Stajich J.E."/>
            <person name="James T.Y."/>
        </authorList>
    </citation>
    <scope>NUCLEOTIDE SEQUENCE</scope>
    <source>
        <strain evidence="10">AG</strain>
    </source>
</reference>
<comment type="caution">
    <text evidence="10">The sequence shown here is derived from an EMBL/GenBank/DDBJ whole genome shotgun (WGS) entry which is preliminary data.</text>
</comment>
<dbReference type="PANTHER" id="PTHR22950">
    <property type="entry name" value="AMINO ACID TRANSPORTER"/>
    <property type="match status" value="1"/>
</dbReference>
<sequence>MLTSNLIMESKYDEKHTVDQYESQDIKSDTESGIAHVEEYQQAAARHGSGSSFLAYFNVVCVIAGTGTLGLPAALKLGGWIGLLILFLSWTMSIYTGCILIKCLYAFQGRRLESYKEIATSAFGKIGGWIIFFFNAWILLGAPILYVLLAGQNLHSLLINTSAALTDVQWKIIVACIILIPFVVVKNMKEVAFMSAVGALATVICVFIVLIVSLEDKPNYPNVEHDIVIWNQFPIALSTISFSFGGNVVYPHVEASMSKPRQWKWVVTAGLSTCAALYFMTAVPGYYVYGVETLSPIYENLPEGAAKITAMVVITIHVILAAPILITSFALDMEYILGITVEQRGKTLEFVFRTINRVVILAFVTVVACVVPYFSDIMSLVGSFSNCMCTFAFPVLCYLKLTGIRNKPFYELAWCALCVLLGLVGLIFGTIDSVKALIADFTG</sequence>
<dbReference type="PANTHER" id="PTHR22950:SF692">
    <property type="entry name" value="TRANSMEMBRANE AMINO ACID TRANSPORTER FAMILY PROTEIN"/>
    <property type="match status" value="1"/>
</dbReference>
<feature type="transmembrane region" description="Helical" evidence="8">
    <location>
        <begin position="168"/>
        <end position="185"/>
    </location>
</feature>